<dbReference type="GO" id="GO:0008168">
    <property type="term" value="F:methyltransferase activity"/>
    <property type="evidence" value="ECO:0007669"/>
    <property type="project" value="UniProtKB-KW"/>
</dbReference>
<evidence type="ECO:0000259" key="3">
    <source>
        <dbReference type="Pfam" id="PF13649"/>
    </source>
</evidence>
<dbReference type="SUPFAM" id="SSF53335">
    <property type="entry name" value="S-adenosyl-L-methionine-dependent methyltransferases"/>
    <property type="match status" value="1"/>
</dbReference>
<dbReference type="Gene3D" id="3.40.50.150">
    <property type="entry name" value="Vaccinia Virus protein VP39"/>
    <property type="match status" value="1"/>
</dbReference>
<name>A0ABS7HGT0_9MICO</name>
<dbReference type="EMBL" id="JAEUAW010000001">
    <property type="protein sequence ID" value="MBW9092121.1"/>
    <property type="molecule type" value="Genomic_DNA"/>
</dbReference>
<comment type="caution">
    <text evidence="4">The sequence shown here is derived from an EMBL/GenBank/DDBJ whole genome shotgun (WGS) entry which is preliminary data.</text>
</comment>
<protein>
    <submittedName>
        <fullName evidence="4">Class I SAM-dependent methyltransferase</fullName>
    </submittedName>
</protein>
<feature type="domain" description="Methyltransferase" evidence="3">
    <location>
        <begin position="46"/>
        <end position="136"/>
    </location>
</feature>
<gene>
    <name evidence="4" type="ORF">JNB62_00320</name>
</gene>
<evidence type="ECO:0000313" key="5">
    <source>
        <dbReference type="Proteomes" id="UP001196843"/>
    </source>
</evidence>
<evidence type="ECO:0000256" key="2">
    <source>
        <dbReference type="ARBA" id="ARBA00022679"/>
    </source>
</evidence>
<accession>A0ABS7HGT0</accession>
<dbReference type="CDD" id="cd02440">
    <property type="entry name" value="AdoMet_MTases"/>
    <property type="match status" value="1"/>
</dbReference>
<dbReference type="Proteomes" id="UP001196843">
    <property type="component" value="Unassembled WGS sequence"/>
</dbReference>
<dbReference type="GO" id="GO:0032259">
    <property type="term" value="P:methylation"/>
    <property type="evidence" value="ECO:0007669"/>
    <property type="project" value="UniProtKB-KW"/>
</dbReference>
<keyword evidence="2" id="KW-0808">Transferase</keyword>
<keyword evidence="5" id="KW-1185">Reference proteome</keyword>
<dbReference type="RefSeq" id="WP_220298890.1">
    <property type="nucleotide sequence ID" value="NZ_JAEUAW010000001.1"/>
</dbReference>
<proteinExistence type="predicted"/>
<organism evidence="4 5">
    <name type="scientific">Microbacterium jejuense</name>
    <dbReference type="NCBI Taxonomy" id="1263637"/>
    <lineage>
        <taxon>Bacteria</taxon>
        <taxon>Bacillati</taxon>
        <taxon>Actinomycetota</taxon>
        <taxon>Actinomycetes</taxon>
        <taxon>Micrococcales</taxon>
        <taxon>Microbacteriaceae</taxon>
        <taxon>Microbacterium</taxon>
    </lineage>
</organism>
<dbReference type="PANTHER" id="PTHR43861">
    <property type="entry name" value="TRANS-ACONITATE 2-METHYLTRANSFERASE-RELATED"/>
    <property type="match status" value="1"/>
</dbReference>
<evidence type="ECO:0000256" key="1">
    <source>
        <dbReference type="ARBA" id="ARBA00022603"/>
    </source>
</evidence>
<reference evidence="4 5" key="1">
    <citation type="journal article" date="2021" name="MBio">
        <title>Poor Competitiveness of Bradyrhizobium in Pigeon Pea Root Colonization in Indian Soils.</title>
        <authorList>
            <person name="Chalasani D."/>
            <person name="Basu A."/>
            <person name="Pullabhotla S.V.S.R.N."/>
            <person name="Jorrin B."/>
            <person name="Neal A.L."/>
            <person name="Poole P.S."/>
            <person name="Podile A.R."/>
            <person name="Tkacz A."/>
        </authorList>
    </citation>
    <scope>NUCLEOTIDE SEQUENCE [LARGE SCALE GENOMIC DNA]</scope>
    <source>
        <strain evidence="4 5">HU14</strain>
    </source>
</reference>
<dbReference type="Pfam" id="PF13649">
    <property type="entry name" value="Methyltransf_25"/>
    <property type="match status" value="1"/>
</dbReference>
<keyword evidence="1 4" id="KW-0489">Methyltransferase</keyword>
<dbReference type="InterPro" id="IPR029063">
    <property type="entry name" value="SAM-dependent_MTases_sf"/>
</dbReference>
<evidence type="ECO:0000313" key="4">
    <source>
        <dbReference type="EMBL" id="MBW9092121.1"/>
    </source>
</evidence>
<dbReference type="PANTHER" id="PTHR43861:SF1">
    <property type="entry name" value="TRANS-ACONITATE 2-METHYLTRANSFERASE"/>
    <property type="match status" value="1"/>
</dbReference>
<sequence length="199" mass="21399">MTRAAVTAAYGARAGEYTDLFGTMDAAHAADRALILDWGRRLDGPVFDVGSGPGHWTDFLVRHGVDAEGIEMVPEFLEHARTRFSDVRFRAGSLPDLDLPDASAAGILSWYSLIHLAPDELPAALAELARVIRPGGGLLVGFFTGERVEPFAHAVVTAYYWPIEALGRLLAEAGFRIVATSSRADPGGRKQATIVAERV</sequence>
<dbReference type="InterPro" id="IPR041698">
    <property type="entry name" value="Methyltransf_25"/>
</dbReference>